<name>A0A9N8H6F0_9STRA</name>
<feature type="signal peptide" evidence="1">
    <location>
        <begin position="1"/>
        <end position="18"/>
    </location>
</feature>
<reference evidence="2" key="1">
    <citation type="submission" date="2020-06" db="EMBL/GenBank/DDBJ databases">
        <authorList>
            <consortium name="Plant Systems Biology data submission"/>
        </authorList>
    </citation>
    <scope>NUCLEOTIDE SEQUENCE</scope>
    <source>
        <strain evidence="2">D6</strain>
    </source>
</reference>
<organism evidence="2 3">
    <name type="scientific">Seminavis robusta</name>
    <dbReference type="NCBI Taxonomy" id="568900"/>
    <lineage>
        <taxon>Eukaryota</taxon>
        <taxon>Sar</taxon>
        <taxon>Stramenopiles</taxon>
        <taxon>Ochrophyta</taxon>
        <taxon>Bacillariophyta</taxon>
        <taxon>Bacillariophyceae</taxon>
        <taxon>Bacillariophycidae</taxon>
        <taxon>Naviculales</taxon>
        <taxon>Naviculaceae</taxon>
        <taxon>Seminavis</taxon>
    </lineage>
</organism>
<dbReference type="EMBL" id="CAICTM010000097">
    <property type="protein sequence ID" value="CAB9501040.1"/>
    <property type="molecule type" value="Genomic_DNA"/>
</dbReference>
<dbReference type="Proteomes" id="UP001153069">
    <property type="component" value="Unassembled WGS sequence"/>
</dbReference>
<dbReference type="InterPro" id="IPR036866">
    <property type="entry name" value="RibonucZ/Hydroxyglut_hydro"/>
</dbReference>
<gene>
    <name evidence="2" type="ORF">SEMRO_98_G050490.1</name>
</gene>
<evidence type="ECO:0000256" key="1">
    <source>
        <dbReference type="SAM" id="SignalP"/>
    </source>
</evidence>
<dbReference type="SUPFAM" id="SSF56281">
    <property type="entry name" value="Metallo-hydrolase/oxidoreductase"/>
    <property type="match status" value="1"/>
</dbReference>
<dbReference type="InterPro" id="IPR025638">
    <property type="entry name" value="DUF4336"/>
</dbReference>
<dbReference type="OrthoDB" id="421671at2759"/>
<dbReference type="Pfam" id="PF14234">
    <property type="entry name" value="DUF4336"/>
    <property type="match status" value="1"/>
</dbReference>
<keyword evidence="1" id="KW-0732">Signal</keyword>
<protein>
    <recommendedName>
        <fullName evidence="4">Metallo-beta-lactamase domain-containing protein</fullName>
    </recommendedName>
</protein>
<evidence type="ECO:0000313" key="2">
    <source>
        <dbReference type="EMBL" id="CAB9501040.1"/>
    </source>
</evidence>
<proteinExistence type="predicted"/>
<evidence type="ECO:0008006" key="4">
    <source>
        <dbReference type="Google" id="ProtNLM"/>
    </source>
</evidence>
<sequence>MMLLWLLRCSSLFLLTAAFSPWEPCSSSRRHCLRLSSSTNNEDPPPVFPISTRTALVEKAKELDANLAKGAKVGGYSSVGWSNRLGTVLTPASIPGVYTGDREFMWNNIDVSCRMVVIQLANSKDLWVHSPVGLDEPLKEALDKLGTVKYVVSPNYEHLKFAPQWAAAYPDAHMWGCPGLPERMPEVDFAGEIPTQIRPSSWKAAKNDDDVVLANQVNLDNCWDLEEIQPLHIDVEVSPATGKPFFNEVVFFHTPSQTLITTDLYWNYPQADGIPNSHLASTVQEWELAPSLESIPAGSRAFFFAMNRLYLPIYKNVMVTSKDKFQDIIDFIVRKWKATTLIPAHGDLVRGQEVIQQVLKKQLDLKQ</sequence>
<dbReference type="AlphaFoldDB" id="A0A9N8H6F0"/>
<feature type="chain" id="PRO_5040232632" description="Metallo-beta-lactamase domain-containing protein" evidence="1">
    <location>
        <begin position="19"/>
        <end position="367"/>
    </location>
</feature>
<accession>A0A9N8H6F0</accession>
<keyword evidence="3" id="KW-1185">Reference proteome</keyword>
<evidence type="ECO:0000313" key="3">
    <source>
        <dbReference type="Proteomes" id="UP001153069"/>
    </source>
</evidence>
<dbReference type="PANTHER" id="PTHR33835:SF1">
    <property type="entry name" value="METALLO-BETA-LACTAMASE DOMAIN-CONTAINING PROTEIN"/>
    <property type="match status" value="1"/>
</dbReference>
<comment type="caution">
    <text evidence="2">The sequence shown here is derived from an EMBL/GenBank/DDBJ whole genome shotgun (WGS) entry which is preliminary data.</text>
</comment>
<dbReference type="PANTHER" id="PTHR33835">
    <property type="entry name" value="YALI0C07656P"/>
    <property type="match status" value="1"/>
</dbReference>